<dbReference type="HOGENOM" id="CLU_028647_6_0_1"/>
<sequence>MLSEVERVVENDEDKIEVIEGPKDNAEKEAGVTQIVVPMPRPPPPFPQRLVKKTEEGKYHRSMKQESDLKAVSMVNHIVEQDSEVSIEERLGVDILAAVIMNFDSDGIEDYDELVAALDRLGIIQSGTFQQNTEPRETLLMWLTHHIADDGRMLSGFGLLAWHMKPWMQRFITESEVRMEHMMDQKIEAVHKRLDAFEMRVLEGPPVPTIDVTTFQQELATLCADVAALLGPLETEPESSATAVEDNVLLTTLFDNVIPPPNSSCAAGKRHRSILTSDDAKVQRLRKNECQHLDKSTRMSLLDAERRQQRAREIGIGPSGSVNTTGGATFVDVGATDGVPTIDPAGSGKPDPPSS</sequence>
<reference evidence="2" key="2">
    <citation type="submission" date="2015-06" db="UniProtKB">
        <authorList>
            <consortium name="EnsemblPlants"/>
        </authorList>
    </citation>
    <scope>IDENTIFICATION</scope>
    <source>
        <strain evidence="2">DM1-3 516 R44</strain>
    </source>
</reference>
<evidence type="ECO:0000313" key="3">
    <source>
        <dbReference type="Proteomes" id="UP000011115"/>
    </source>
</evidence>
<dbReference type="Proteomes" id="UP000011115">
    <property type="component" value="Unassembled WGS sequence"/>
</dbReference>
<name>M1DFB2_SOLTU</name>
<dbReference type="EnsemblPlants" id="PGSC0003DMT400088135">
    <property type="protein sequence ID" value="PGSC0003DMT400088135"/>
    <property type="gene ID" value="PGSC0003DMG400037706"/>
</dbReference>
<protein>
    <submittedName>
        <fullName evidence="2">Integrase core domain containing protein</fullName>
    </submittedName>
</protein>
<evidence type="ECO:0000313" key="2">
    <source>
        <dbReference type="EnsemblPlants" id="PGSC0003DMT400088135"/>
    </source>
</evidence>
<dbReference type="AlphaFoldDB" id="M1DFB2"/>
<accession>M1DFB2</accession>
<organism evidence="2 3">
    <name type="scientific">Solanum tuberosum</name>
    <name type="common">Potato</name>
    <dbReference type="NCBI Taxonomy" id="4113"/>
    <lineage>
        <taxon>Eukaryota</taxon>
        <taxon>Viridiplantae</taxon>
        <taxon>Streptophyta</taxon>
        <taxon>Embryophyta</taxon>
        <taxon>Tracheophyta</taxon>
        <taxon>Spermatophyta</taxon>
        <taxon>Magnoliopsida</taxon>
        <taxon>eudicotyledons</taxon>
        <taxon>Gunneridae</taxon>
        <taxon>Pentapetalae</taxon>
        <taxon>asterids</taxon>
        <taxon>lamiids</taxon>
        <taxon>Solanales</taxon>
        <taxon>Solanaceae</taxon>
        <taxon>Solanoideae</taxon>
        <taxon>Solaneae</taxon>
        <taxon>Solanum</taxon>
    </lineage>
</organism>
<reference evidence="3" key="1">
    <citation type="journal article" date="2011" name="Nature">
        <title>Genome sequence and analysis of the tuber crop potato.</title>
        <authorList>
            <consortium name="The Potato Genome Sequencing Consortium"/>
        </authorList>
    </citation>
    <scope>NUCLEOTIDE SEQUENCE [LARGE SCALE GENOMIC DNA]</scope>
    <source>
        <strain evidence="3">cv. DM1-3 516 R44</strain>
    </source>
</reference>
<feature type="region of interest" description="Disordered" evidence="1">
    <location>
        <begin position="315"/>
        <end position="355"/>
    </location>
</feature>
<evidence type="ECO:0000256" key="1">
    <source>
        <dbReference type="SAM" id="MobiDB-lite"/>
    </source>
</evidence>
<dbReference type="InParanoid" id="M1DFB2"/>
<dbReference type="Gramene" id="PGSC0003DMT400088135">
    <property type="protein sequence ID" value="PGSC0003DMT400088135"/>
    <property type="gene ID" value="PGSC0003DMG400037706"/>
</dbReference>
<dbReference type="PaxDb" id="4113-PGSC0003DMT400088135"/>
<proteinExistence type="predicted"/>
<keyword evidence="3" id="KW-1185">Reference proteome</keyword>